<dbReference type="OrthoDB" id="9961585at2"/>
<dbReference type="KEGG" id="cyc:PCC7424_1166"/>
<dbReference type="EMBL" id="CP001291">
    <property type="protein sequence ID" value="ACK69617.1"/>
    <property type="molecule type" value="Genomic_DNA"/>
</dbReference>
<dbReference type="HOGENOM" id="CLU_110168_0_1_3"/>
<dbReference type="STRING" id="65393.PCC7424_1166"/>
<evidence type="ECO:0000256" key="1">
    <source>
        <dbReference type="SAM" id="Coils"/>
    </source>
</evidence>
<keyword evidence="4" id="KW-1185">Reference proteome</keyword>
<feature type="coiled-coil region" evidence="1">
    <location>
        <begin position="10"/>
        <end position="76"/>
    </location>
</feature>
<keyword evidence="2" id="KW-0472">Membrane</keyword>
<name>B7K749_GLOC7</name>
<organism evidence="3 4">
    <name type="scientific">Gloeothece citriformis (strain PCC 7424)</name>
    <name type="common">Cyanothece sp. (strain PCC 7424)</name>
    <dbReference type="NCBI Taxonomy" id="65393"/>
    <lineage>
        <taxon>Bacteria</taxon>
        <taxon>Bacillati</taxon>
        <taxon>Cyanobacteriota</taxon>
        <taxon>Cyanophyceae</taxon>
        <taxon>Oscillatoriophycideae</taxon>
        <taxon>Chroococcales</taxon>
        <taxon>Aphanothecaceae</taxon>
        <taxon>Gloeothece</taxon>
        <taxon>Gloeothece citriformis</taxon>
    </lineage>
</organism>
<keyword evidence="2" id="KW-0812">Transmembrane</keyword>
<evidence type="ECO:0000313" key="3">
    <source>
        <dbReference type="EMBL" id="ACK69617.1"/>
    </source>
</evidence>
<dbReference type="SUPFAM" id="SSF57997">
    <property type="entry name" value="Tropomyosin"/>
    <property type="match status" value="1"/>
</dbReference>
<gene>
    <name evidence="3" type="ordered locus">PCC7424_1166</name>
</gene>
<reference evidence="4" key="1">
    <citation type="journal article" date="2011" name="MBio">
        <title>Novel metabolic attributes of the genus Cyanothece, comprising a group of unicellular nitrogen-fixing Cyanobacteria.</title>
        <authorList>
            <person name="Bandyopadhyay A."/>
            <person name="Elvitigala T."/>
            <person name="Welsh E."/>
            <person name="Stockel J."/>
            <person name="Liberton M."/>
            <person name="Min H."/>
            <person name="Sherman L.A."/>
            <person name="Pakrasi H.B."/>
        </authorList>
    </citation>
    <scope>NUCLEOTIDE SEQUENCE [LARGE SCALE GENOMIC DNA]</scope>
    <source>
        <strain evidence="4">PCC 7424</strain>
    </source>
</reference>
<evidence type="ECO:0000313" key="4">
    <source>
        <dbReference type="Proteomes" id="UP000002384"/>
    </source>
</evidence>
<dbReference type="Gene3D" id="1.20.5.170">
    <property type="match status" value="1"/>
</dbReference>
<dbReference type="RefSeq" id="WP_012598563.1">
    <property type="nucleotide sequence ID" value="NC_011729.1"/>
</dbReference>
<proteinExistence type="predicted"/>
<keyword evidence="1" id="KW-0175">Coiled coil</keyword>
<dbReference type="Proteomes" id="UP000002384">
    <property type="component" value="Chromosome"/>
</dbReference>
<evidence type="ECO:0000256" key="2">
    <source>
        <dbReference type="SAM" id="Phobius"/>
    </source>
</evidence>
<protein>
    <submittedName>
        <fullName evidence="3">Uncharacterized protein</fullName>
    </submittedName>
</protein>
<keyword evidence="2" id="KW-1133">Transmembrane helix</keyword>
<dbReference type="AlphaFoldDB" id="B7K749"/>
<sequence>MSITVEESILNQILQKLDTLQKDVGDIKDNVKKLEIGQARMEEKFNTVEEKFNTIEEKLNTNQARIEEKFNTVEEKFNTFGEKFNGMDERFKGIDKRLDDINNRLNITTVGFLSIVGILVTGILAAVWNVILSRRV</sequence>
<accession>B7K749</accession>
<feature type="transmembrane region" description="Helical" evidence="2">
    <location>
        <begin position="110"/>
        <end position="132"/>
    </location>
</feature>